<organism evidence="1 2">
    <name type="scientific">Sphingobacterium nematocida</name>
    <dbReference type="NCBI Taxonomy" id="1513896"/>
    <lineage>
        <taxon>Bacteria</taxon>
        <taxon>Pseudomonadati</taxon>
        <taxon>Bacteroidota</taxon>
        <taxon>Sphingobacteriia</taxon>
        <taxon>Sphingobacteriales</taxon>
        <taxon>Sphingobacteriaceae</taxon>
        <taxon>Sphingobacterium</taxon>
    </lineage>
</organism>
<reference evidence="2" key="1">
    <citation type="submission" date="2017-02" db="EMBL/GenBank/DDBJ databases">
        <authorList>
            <person name="Varghese N."/>
            <person name="Submissions S."/>
        </authorList>
    </citation>
    <scope>NUCLEOTIDE SEQUENCE [LARGE SCALE GENOMIC DNA]</scope>
    <source>
        <strain evidence="2">DSM 24091</strain>
    </source>
</reference>
<dbReference type="EMBL" id="FUZF01000002">
    <property type="protein sequence ID" value="SKB48772.1"/>
    <property type="molecule type" value="Genomic_DNA"/>
</dbReference>
<gene>
    <name evidence="1" type="ORF">SAMN05660841_00831</name>
</gene>
<sequence>MSLLILLPLCSRAQHGVSYNQFGQLRNSFNSSLSTMDEQGNFSVLGRSQWMGVDGAPRSLWASGHGMISKLGLAIGGDIKHASLGVVKENEVTAFASKAVRLDRDEYLSLSMGGGLLFYQGDYNQLDPNDPSFKEDIRETAGVLSISTSYYKKDKYYFGVSMPRFSLNRSGDQEYEFRNVYYVTGGALFRLDNSFYLRPSFLVSHMDDMTPRYDVSALVFMGAKLGLGMGVQNQGDLSGLLQLNFGSFGIGYSYQFSPKSNTLNQRISNNTHEFGFRYRIGGIGLL</sequence>
<dbReference type="AlphaFoldDB" id="A0A1T5BNB1"/>
<dbReference type="InterPro" id="IPR019861">
    <property type="entry name" value="PorP/SprF_Bacteroidetes"/>
</dbReference>
<dbReference type="STRING" id="1513896.SAMN05660841_00831"/>
<accession>A0A1T5BNB1</accession>
<evidence type="ECO:0000313" key="2">
    <source>
        <dbReference type="Proteomes" id="UP000190150"/>
    </source>
</evidence>
<dbReference type="NCBIfam" id="TIGR03519">
    <property type="entry name" value="T9SS_PorP_fam"/>
    <property type="match status" value="1"/>
</dbReference>
<protein>
    <submittedName>
        <fullName evidence="1">Type IX secretion system membrane protein, PorP/SprF family</fullName>
    </submittedName>
</protein>
<dbReference type="Proteomes" id="UP000190150">
    <property type="component" value="Unassembled WGS sequence"/>
</dbReference>
<evidence type="ECO:0000313" key="1">
    <source>
        <dbReference type="EMBL" id="SKB48772.1"/>
    </source>
</evidence>
<name>A0A1T5BNB1_9SPHI</name>
<dbReference type="Pfam" id="PF11751">
    <property type="entry name" value="PorP_SprF"/>
    <property type="match status" value="1"/>
</dbReference>
<keyword evidence="2" id="KW-1185">Reference proteome</keyword>
<proteinExistence type="predicted"/>